<evidence type="ECO:0000256" key="4">
    <source>
        <dbReference type="ARBA" id="ARBA00022729"/>
    </source>
</evidence>
<dbReference type="Pfam" id="PF14310">
    <property type="entry name" value="Fn3-like"/>
    <property type="match status" value="1"/>
</dbReference>
<dbReference type="SMR" id="A0A0C9MPS4"/>
<accession>A0A0C9MPS4</accession>
<keyword evidence="6" id="KW-0326">Glycosidase</keyword>
<proteinExistence type="inferred from homology"/>
<evidence type="ECO:0000256" key="8">
    <source>
        <dbReference type="ARBA" id="ARBA00032194"/>
    </source>
</evidence>
<dbReference type="Gene3D" id="2.60.40.10">
    <property type="entry name" value="Immunoglobulins"/>
    <property type="match status" value="1"/>
</dbReference>
<dbReference type="EMBL" id="BBJS01000012">
    <property type="protein sequence ID" value="GAN12721.1"/>
    <property type="molecule type" value="Genomic_DNA"/>
</dbReference>
<evidence type="ECO:0000256" key="5">
    <source>
        <dbReference type="ARBA" id="ARBA00022801"/>
    </source>
</evidence>
<comment type="caution">
    <text evidence="11">The sequence shown here is derived from an EMBL/GenBank/DDBJ whole genome shotgun (WGS) entry which is preliminary data.</text>
</comment>
<dbReference type="InterPro" id="IPR013783">
    <property type="entry name" value="Ig-like_fold"/>
</dbReference>
<comment type="similarity">
    <text evidence="2">Belongs to the glycosyl hydrolase 3 family.</text>
</comment>
<dbReference type="InterPro" id="IPR006311">
    <property type="entry name" value="TAT_signal"/>
</dbReference>
<dbReference type="PRINTS" id="PR00133">
    <property type="entry name" value="GLHYDRLASE3"/>
</dbReference>
<comment type="catalytic activity">
    <reaction evidence="1">
        <text>Hydrolysis of terminal, non-reducing beta-D-glucosyl residues with release of beta-D-glucose.</text>
        <dbReference type="EC" id="3.2.1.21"/>
    </reaction>
</comment>
<dbReference type="GeneID" id="78525936"/>
<evidence type="ECO:0000256" key="1">
    <source>
        <dbReference type="ARBA" id="ARBA00000448"/>
    </source>
</evidence>
<dbReference type="InterPro" id="IPR002772">
    <property type="entry name" value="Glyco_hydro_3_C"/>
</dbReference>
<dbReference type="InterPro" id="IPR017853">
    <property type="entry name" value="GH"/>
</dbReference>
<feature type="domain" description="Fibronectin type III-like" evidence="10">
    <location>
        <begin position="668"/>
        <end position="736"/>
    </location>
</feature>
<dbReference type="InterPro" id="IPR036881">
    <property type="entry name" value="Glyco_hydro_3_C_sf"/>
</dbReference>
<dbReference type="Pfam" id="PF01915">
    <property type="entry name" value="Glyco_hydro_3_C"/>
    <property type="match status" value="1"/>
</dbReference>
<evidence type="ECO:0000313" key="12">
    <source>
        <dbReference type="Proteomes" id="UP000032025"/>
    </source>
</evidence>
<evidence type="ECO:0000256" key="2">
    <source>
        <dbReference type="ARBA" id="ARBA00005336"/>
    </source>
</evidence>
<dbReference type="Gene3D" id="3.40.50.1700">
    <property type="entry name" value="Glycoside hydrolase family 3 C-terminal domain"/>
    <property type="match status" value="1"/>
</dbReference>
<dbReference type="SUPFAM" id="SSF51445">
    <property type="entry name" value="(Trans)glycosidases"/>
    <property type="match status" value="1"/>
</dbReference>
<dbReference type="PANTHER" id="PTHR30620">
    <property type="entry name" value="PERIPLASMIC BETA-GLUCOSIDASE-RELATED"/>
    <property type="match status" value="1"/>
</dbReference>
<dbReference type="GO" id="GO:0009251">
    <property type="term" value="P:glucan catabolic process"/>
    <property type="evidence" value="ECO:0007669"/>
    <property type="project" value="TreeGrafter"/>
</dbReference>
<dbReference type="InterPro" id="IPR051915">
    <property type="entry name" value="Cellulose_Degrad_GH3"/>
</dbReference>
<dbReference type="FunFam" id="3.20.20.300:FF:000005">
    <property type="entry name" value="Periplasmic beta-glucosidase"/>
    <property type="match status" value="1"/>
</dbReference>
<dbReference type="SMART" id="SM01217">
    <property type="entry name" value="Fn3_like"/>
    <property type="match status" value="1"/>
</dbReference>
<evidence type="ECO:0000259" key="10">
    <source>
        <dbReference type="SMART" id="SM01217"/>
    </source>
</evidence>
<keyword evidence="4" id="KW-0732">Signal</keyword>
<dbReference type="AlphaFoldDB" id="A0A0C9MPS4"/>
<dbReference type="Proteomes" id="UP000032025">
    <property type="component" value="Unassembled WGS sequence"/>
</dbReference>
<dbReference type="InterPro" id="IPR001764">
    <property type="entry name" value="Glyco_hydro_3_N"/>
</dbReference>
<keyword evidence="12" id="KW-1185">Reference proteome</keyword>
<keyword evidence="5" id="KW-0378">Hydrolase</keyword>
<dbReference type="EC" id="3.2.1.21" evidence="3"/>
<dbReference type="Gene3D" id="3.20.20.300">
    <property type="entry name" value="Glycoside hydrolase, family 3, N-terminal domain"/>
    <property type="match status" value="1"/>
</dbReference>
<reference evidence="11 12" key="1">
    <citation type="submission" date="2014-08" db="EMBL/GenBank/DDBJ databases">
        <title>Whole genome shotgun sequence of Sphingomonas paucimobilis NBRC 13935.</title>
        <authorList>
            <person name="Hosoyama A."/>
            <person name="Hashimoto M."/>
            <person name="Hosoyama Y."/>
            <person name="Noguchi M."/>
            <person name="Uohara A."/>
            <person name="Ohji S."/>
            <person name="Katano-Makiyama Y."/>
            <person name="Ichikawa N."/>
            <person name="Kimura A."/>
            <person name="Yamazoe A."/>
            <person name="Fujita N."/>
        </authorList>
    </citation>
    <scope>NUCLEOTIDE SEQUENCE [LARGE SCALE GENOMIC DNA]</scope>
    <source>
        <strain evidence="11 12">NBRC 13935</strain>
    </source>
</reference>
<dbReference type="Pfam" id="PF00933">
    <property type="entry name" value="Glyco_hydro_3"/>
    <property type="match status" value="1"/>
</dbReference>
<sequence>MSPHSAPKLDRRQMLKAGATIAGLSLGGRALAQSDRIESLIRQMTPAEKAGQLSCFSDQIRPIGLPFNPGLPARNDAAAQLARIRKGEIGMLFNGVGYAGARAAQDAMMETRLKIPLIFAGDVIHGLRTAYPLPIAEACAFDPDLAERTARAAAIETTALGMQWTFAPMVDVARDQRWGRVAEGSGEDVYLGTKLAVARMRGFQGRDLRDPTSVAACAKHFAAYGAVSGGMDYNFTEISPQTLHEVHLAPFKACVDAGVATIMSAFNDIDGVPSSGNKWLLTDLLHGQWGFKGLVVGDYTADEELIVHGYAADGRDAAKKAFLAGMDMAMASNLFNLWLPDLIEKGEVPMARLDEAVRRVLSLKEAIGLFDNPYRSISQKAERTQVSTPGMLKLSREAGARSIVLLKNEGDLLPLKANPGRIALIGPFGEDRDNVVGTWAFMSDATLNVSIAQGLRNRKLTVDVVKGSDVEAPIAGGIEAAVAAARNADVVLLAIGETQLMSGEAQSRTEIVVPDAQMALAEAVAATGKPVVVLLRHGRALALHGAVKDAPAILATWFLGSESGNAIADVLFGDVNPSAKLSVSFPRESGQEPYFYNHKNTGRSAPDTGSQEYKARYRETKNEALYPFGHGLSYSRFTLTNVTVPAQMTDAMEVTATVTNTGSRAGAEVVQLYIHDKVASRTRPVRELKGFERVLLNPRQSRTIRLRLTRDDLRFWGENDWVVEPGQFDLWVATSSVDGEKRSFELV</sequence>
<dbReference type="PANTHER" id="PTHR30620:SF16">
    <property type="entry name" value="LYSOSOMAL BETA GLUCOSIDASE"/>
    <property type="match status" value="1"/>
</dbReference>
<name>A0A0C9MPS4_SPHPI</name>
<protein>
    <recommendedName>
        <fullName evidence="3">beta-glucosidase</fullName>
        <ecNumber evidence="3">3.2.1.21</ecNumber>
    </recommendedName>
    <alternativeName>
        <fullName evidence="9">Beta-D-glucoside glucohydrolase</fullName>
    </alternativeName>
    <alternativeName>
        <fullName evidence="7">Cellobiase</fullName>
    </alternativeName>
    <alternativeName>
        <fullName evidence="8">Gentiobiase</fullName>
    </alternativeName>
</protein>
<dbReference type="InterPro" id="IPR036962">
    <property type="entry name" value="Glyco_hydro_3_N_sf"/>
</dbReference>
<evidence type="ECO:0000256" key="3">
    <source>
        <dbReference type="ARBA" id="ARBA00012744"/>
    </source>
</evidence>
<dbReference type="InterPro" id="IPR026891">
    <property type="entry name" value="Fn3-like"/>
</dbReference>
<organism evidence="11 12">
    <name type="scientific">Sphingomonas paucimobilis NBRC 13935</name>
    <dbReference type="NCBI Taxonomy" id="1219050"/>
    <lineage>
        <taxon>Bacteria</taxon>
        <taxon>Pseudomonadati</taxon>
        <taxon>Pseudomonadota</taxon>
        <taxon>Alphaproteobacteria</taxon>
        <taxon>Sphingomonadales</taxon>
        <taxon>Sphingomonadaceae</taxon>
        <taxon>Sphingomonas</taxon>
    </lineage>
</organism>
<dbReference type="GO" id="GO:0008422">
    <property type="term" value="F:beta-glucosidase activity"/>
    <property type="evidence" value="ECO:0007669"/>
    <property type="project" value="UniProtKB-EC"/>
</dbReference>
<evidence type="ECO:0000256" key="9">
    <source>
        <dbReference type="ARBA" id="ARBA00032594"/>
    </source>
</evidence>
<gene>
    <name evidence="11" type="ORF">SP6_12_01180</name>
</gene>
<dbReference type="SUPFAM" id="SSF52279">
    <property type="entry name" value="Beta-D-glucan exohydrolase, C-terminal domain"/>
    <property type="match status" value="1"/>
</dbReference>
<dbReference type="FunFam" id="2.60.40.10:FF:000495">
    <property type="entry name" value="Periplasmic beta-glucosidase"/>
    <property type="match status" value="1"/>
</dbReference>
<evidence type="ECO:0000313" key="11">
    <source>
        <dbReference type="EMBL" id="GAN12721.1"/>
    </source>
</evidence>
<evidence type="ECO:0000256" key="6">
    <source>
        <dbReference type="ARBA" id="ARBA00023295"/>
    </source>
</evidence>
<dbReference type="PROSITE" id="PS51318">
    <property type="entry name" value="TAT"/>
    <property type="match status" value="1"/>
</dbReference>
<evidence type="ECO:0000256" key="7">
    <source>
        <dbReference type="ARBA" id="ARBA00031448"/>
    </source>
</evidence>
<dbReference type="RefSeq" id="WP_007404419.1">
    <property type="nucleotide sequence ID" value="NZ_BBJS01000012.1"/>
</dbReference>